<feature type="domain" description="Molybdopterin oxidoreductase" evidence="2">
    <location>
        <begin position="55"/>
        <end position="373"/>
    </location>
</feature>
<dbReference type="InterPro" id="IPR006656">
    <property type="entry name" value="Mopterin_OxRdtase"/>
</dbReference>
<dbReference type="EC" id="1.2.99.5" evidence="3"/>
<dbReference type="GO" id="GO:0003954">
    <property type="term" value="F:NADH dehydrogenase activity"/>
    <property type="evidence" value="ECO:0007669"/>
    <property type="project" value="TreeGrafter"/>
</dbReference>
<dbReference type="AlphaFoldDB" id="A0A075WMA6"/>
<name>A0A075WMA6_ARCFL</name>
<dbReference type="HOGENOM" id="CLU_034348_0_0_2"/>
<dbReference type="SUPFAM" id="SSF53706">
    <property type="entry name" value="Formate dehydrogenase/DMSO reductase, domains 1-3"/>
    <property type="match status" value="1"/>
</dbReference>
<dbReference type="PANTHER" id="PTHR43105:SF14">
    <property type="entry name" value="FORMATE DEHYDROGENASE H"/>
    <property type="match status" value="1"/>
</dbReference>
<dbReference type="Gene3D" id="3.40.228.10">
    <property type="entry name" value="Dimethylsulfoxide Reductase, domain 2"/>
    <property type="match status" value="1"/>
</dbReference>
<dbReference type="GO" id="GO:0016020">
    <property type="term" value="C:membrane"/>
    <property type="evidence" value="ECO:0007669"/>
    <property type="project" value="TreeGrafter"/>
</dbReference>
<gene>
    <name evidence="3" type="ORF">AFULGI_00019000</name>
</gene>
<dbReference type="SMR" id="A0A075WMA6"/>
<dbReference type="Gene3D" id="3.40.50.740">
    <property type="match status" value="1"/>
</dbReference>
<reference evidence="3 4" key="1">
    <citation type="submission" date="2013-07" db="EMBL/GenBank/DDBJ databases">
        <title>Genome of Archaeoglobus fulgidus.</title>
        <authorList>
            <person name="Fiebig A."/>
            <person name="Birkeland N.-K."/>
        </authorList>
    </citation>
    <scope>NUCLEOTIDE SEQUENCE [LARGE SCALE GENOMIC DNA]</scope>
    <source>
        <strain evidence="3 4">DSM 8774</strain>
    </source>
</reference>
<dbReference type="PANTHER" id="PTHR43105">
    <property type="entry name" value="RESPIRATORY NITRATE REDUCTASE"/>
    <property type="match status" value="1"/>
</dbReference>
<dbReference type="CDD" id="cd02761">
    <property type="entry name" value="MopB_FmdB-FwdB"/>
    <property type="match status" value="1"/>
</dbReference>
<dbReference type="Proteomes" id="UP000028501">
    <property type="component" value="Chromosome"/>
</dbReference>
<dbReference type="PIRSF" id="PIRSF005646">
    <property type="entry name" value="FwdB"/>
    <property type="match status" value="1"/>
</dbReference>
<dbReference type="GO" id="GO:0015948">
    <property type="term" value="P:methanogenesis"/>
    <property type="evidence" value="ECO:0007669"/>
    <property type="project" value="InterPro"/>
</dbReference>
<dbReference type="KEGG" id="afg:AFULGI_00019000"/>
<dbReference type="InterPro" id="IPR050123">
    <property type="entry name" value="Prok_molybdopt-oxidoreductase"/>
</dbReference>
<proteinExistence type="predicted"/>
<dbReference type="Pfam" id="PF00384">
    <property type="entry name" value="Molybdopterin"/>
    <property type="match status" value="1"/>
</dbReference>
<sequence>MIMICPGCSCLCDDIYIKDGKVFNACRRGEEIFAKYNENRAVARVDGKEVDVDTAIEKAIEILKDAKNPAIYGLDTTVVEAQSLAIEVAEKLNGYIDDNSSFCLGELVEAVLKGEIPTTTLDEVRDNAYVLVYWGTNPYHSLSRHMSKYTYYPRGKRRPRGYDEDRYLVVVDVRKSETAKLAKKNAKFIQVESDAELVDSFMKVVDGKAAKYAKEAGAIITEMKKADFNVIFGGLGLKYGLKDLNMFKEMVKKLNEVAKVYFIPAGFHGNMRGFNETLFEKVGYVNKYSFRDGKSGEEFAFTELLKNEKIDAALIVGTDPVYSLPFDVSSKLGKVKTIVIDPRMSFTARIADVVIPSAISGIEAGGTMVRSDGVRVMLEPLEEKEVNDVYILQRIKEGL</sequence>
<dbReference type="GO" id="GO:0018493">
    <property type="term" value="F:formylmethanofuran dehydrogenase activity"/>
    <property type="evidence" value="ECO:0007669"/>
    <property type="project" value="InterPro"/>
</dbReference>
<protein>
    <submittedName>
        <fullName evidence="3">Formylmethanofuran dehydrogenase subunit B</fullName>
        <ecNumber evidence="3">1.2.99.5</ecNumber>
    </submittedName>
</protein>
<accession>A0A075WMA6</accession>
<organism evidence="3 4">
    <name type="scientific">Archaeoglobus fulgidus DSM 8774</name>
    <dbReference type="NCBI Taxonomy" id="1344584"/>
    <lineage>
        <taxon>Archaea</taxon>
        <taxon>Methanobacteriati</taxon>
        <taxon>Methanobacteriota</taxon>
        <taxon>Archaeoglobi</taxon>
        <taxon>Archaeoglobales</taxon>
        <taxon>Archaeoglobaceae</taxon>
        <taxon>Archaeoglobus</taxon>
    </lineage>
</organism>
<dbReference type="GO" id="GO:0022904">
    <property type="term" value="P:respiratory electron transport chain"/>
    <property type="evidence" value="ECO:0007669"/>
    <property type="project" value="TreeGrafter"/>
</dbReference>
<dbReference type="EMBL" id="CP006577">
    <property type="protein sequence ID" value="AIG98653.1"/>
    <property type="molecule type" value="Genomic_DNA"/>
</dbReference>
<evidence type="ECO:0000256" key="1">
    <source>
        <dbReference type="ARBA" id="ARBA00023002"/>
    </source>
</evidence>
<evidence type="ECO:0000313" key="3">
    <source>
        <dbReference type="EMBL" id="AIG98653.1"/>
    </source>
</evidence>
<dbReference type="NCBIfam" id="TIGR03129">
    <property type="entry name" value="one_C_dehyd_B"/>
    <property type="match status" value="1"/>
</dbReference>
<dbReference type="InterPro" id="IPR016457">
    <property type="entry name" value="Formylmethanofuran_DH_bsu"/>
</dbReference>
<keyword evidence="1 3" id="KW-0560">Oxidoreductase</keyword>
<evidence type="ECO:0000313" key="4">
    <source>
        <dbReference type="Proteomes" id="UP000028501"/>
    </source>
</evidence>
<evidence type="ECO:0000259" key="2">
    <source>
        <dbReference type="Pfam" id="PF00384"/>
    </source>
</evidence>